<dbReference type="PANTHER" id="PTHR35042">
    <property type="entry name" value="ANTHRONE OXYGENASE ENCC"/>
    <property type="match status" value="1"/>
</dbReference>
<accession>A0A8H3IV86</accession>
<sequence length="208" mass="21822">MAAINLHTVVQALSISVALTGAGGIAALSLFDIPEIRSQPADRALPMIRWLFSRGSHIFPQASVLSAAGFGYLAYKTLPVVTLKSLGTNGYVSAALLAFSIAPFTPIVMIPNNFALIEKNEDLGGARSAANAKLGPSGNTTAEESVDGKGQVSQFTDLSDPQTKTKQGSTTTDNEEVKEMLRKFQMQNMVRALLLGAGGIVGLITALT</sequence>
<evidence type="ECO:0000256" key="2">
    <source>
        <dbReference type="ARBA" id="ARBA00022692"/>
    </source>
</evidence>
<proteinExistence type="inferred from homology"/>
<organism evidence="8 9">
    <name type="scientific">Gomphillus americanus</name>
    <dbReference type="NCBI Taxonomy" id="1940652"/>
    <lineage>
        <taxon>Eukaryota</taxon>
        <taxon>Fungi</taxon>
        <taxon>Dikarya</taxon>
        <taxon>Ascomycota</taxon>
        <taxon>Pezizomycotina</taxon>
        <taxon>Lecanoromycetes</taxon>
        <taxon>OSLEUM clade</taxon>
        <taxon>Ostropomycetidae</taxon>
        <taxon>Ostropales</taxon>
        <taxon>Graphidaceae</taxon>
        <taxon>Gomphilloideae</taxon>
        <taxon>Gomphillus</taxon>
    </lineage>
</organism>
<keyword evidence="3 7" id="KW-1133">Transmembrane helix</keyword>
<feature type="transmembrane region" description="Helical" evidence="7">
    <location>
        <begin position="90"/>
        <end position="110"/>
    </location>
</feature>
<comment type="similarity">
    <text evidence="5">Belongs to the anthrone oxygenase family.</text>
</comment>
<dbReference type="EMBL" id="CAJPDQ010000032">
    <property type="protein sequence ID" value="CAF9929465.1"/>
    <property type="molecule type" value="Genomic_DNA"/>
</dbReference>
<evidence type="ECO:0000313" key="8">
    <source>
        <dbReference type="EMBL" id="CAF9929465.1"/>
    </source>
</evidence>
<reference evidence="8" key="1">
    <citation type="submission" date="2021-03" db="EMBL/GenBank/DDBJ databases">
        <authorList>
            <person name="Tagirdzhanova G."/>
        </authorList>
    </citation>
    <scope>NUCLEOTIDE SEQUENCE</scope>
</reference>
<dbReference type="GO" id="GO:0016020">
    <property type="term" value="C:membrane"/>
    <property type="evidence" value="ECO:0007669"/>
    <property type="project" value="UniProtKB-SubCell"/>
</dbReference>
<evidence type="ECO:0000256" key="5">
    <source>
        <dbReference type="ARBA" id="ARBA00034313"/>
    </source>
</evidence>
<evidence type="ECO:0000256" key="4">
    <source>
        <dbReference type="ARBA" id="ARBA00023136"/>
    </source>
</evidence>
<dbReference type="Pfam" id="PF08592">
    <property type="entry name" value="Anthrone_oxy"/>
    <property type="match status" value="1"/>
</dbReference>
<dbReference type="AlphaFoldDB" id="A0A8H3IV86"/>
<evidence type="ECO:0000256" key="7">
    <source>
        <dbReference type="SAM" id="Phobius"/>
    </source>
</evidence>
<gene>
    <name evidence="8" type="ORF">GOMPHAMPRED_005412</name>
</gene>
<dbReference type="OrthoDB" id="5954308at2759"/>
<evidence type="ECO:0000256" key="3">
    <source>
        <dbReference type="ARBA" id="ARBA00022989"/>
    </source>
</evidence>
<feature type="transmembrane region" description="Helical" evidence="7">
    <location>
        <begin position="188"/>
        <end position="207"/>
    </location>
</feature>
<dbReference type="PANTHER" id="PTHR35042:SF1">
    <property type="entry name" value="DUF1772-DOMAIN-CONTAINING PROTEIN"/>
    <property type="match status" value="1"/>
</dbReference>
<keyword evidence="2 7" id="KW-0812">Transmembrane</keyword>
<name>A0A8H3IV86_9LECA</name>
<comment type="caution">
    <text evidence="8">The sequence shown here is derived from an EMBL/GenBank/DDBJ whole genome shotgun (WGS) entry which is preliminary data.</text>
</comment>
<feature type="compositionally biased region" description="Polar residues" evidence="6">
    <location>
        <begin position="151"/>
        <end position="172"/>
    </location>
</feature>
<keyword evidence="9" id="KW-1185">Reference proteome</keyword>
<comment type="subcellular location">
    <subcellularLocation>
        <location evidence="1">Membrane</location>
        <topology evidence="1">Multi-pass membrane protein</topology>
    </subcellularLocation>
</comment>
<evidence type="ECO:0008006" key="10">
    <source>
        <dbReference type="Google" id="ProtNLM"/>
    </source>
</evidence>
<feature type="region of interest" description="Disordered" evidence="6">
    <location>
        <begin position="128"/>
        <end position="175"/>
    </location>
</feature>
<protein>
    <recommendedName>
        <fullName evidence="10">DUF1772-domain-containing protein</fullName>
    </recommendedName>
</protein>
<evidence type="ECO:0000256" key="6">
    <source>
        <dbReference type="SAM" id="MobiDB-lite"/>
    </source>
</evidence>
<evidence type="ECO:0000256" key="1">
    <source>
        <dbReference type="ARBA" id="ARBA00004141"/>
    </source>
</evidence>
<evidence type="ECO:0000313" key="9">
    <source>
        <dbReference type="Proteomes" id="UP000664169"/>
    </source>
</evidence>
<dbReference type="Proteomes" id="UP000664169">
    <property type="component" value="Unassembled WGS sequence"/>
</dbReference>
<feature type="transmembrane region" description="Helical" evidence="7">
    <location>
        <begin position="51"/>
        <end position="75"/>
    </location>
</feature>
<feature type="transmembrane region" description="Helical" evidence="7">
    <location>
        <begin position="12"/>
        <end position="31"/>
    </location>
</feature>
<keyword evidence="4 7" id="KW-0472">Membrane</keyword>
<dbReference type="InterPro" id="IPR013901">
    <property type="entry name" value="Anthrone_oxy"/>
</dbReference>